<keyword evidence="3" id="KW-0378">Hydrolase</keyword>
<dbReference type="InterPro" id="IPR017989">
    <property type="entry name" value="Ribosome_inactivat_1/2"/>
</dbReference>
<dbReference type="AlphaFoldDB" id="A0AAD8HQH3"/>
<dbReference type="PROSITE" id="PS50231">
    <property type="entry name" value="RICIN_B_LECTIN"/>
    <property type="match status" value="1"/>
</dbReference>
<keyword evidence="1" id="KW-1015">Disulfide bond</keyword>
<gene>
    <name evidence="6" type="ORF">POM88_036665</name>
</gene>
<dbReference type="GO" id="GO:0090729">
    <property type="term" value="F:toxin activity"/>
    <property type="evidence" value="ECO:0007669"/>
    <property type="project" value="UniProtKB-KW"/>
</dbReference>
<reference evidence="6" key="2">
    <citation type="submission" date="2023-05" db="EMBL/GenBank/DDBJ databases">
        <authorList>
            <person name="Schelkunov M.I."/>
        </authorList>
    </citation>
    <scope>NUCLEOTIDE SEQUENCE</scope>
    <source>
        <strain evidence="6">Hsosn_3</strain>
        <tissue evidence="6">Leaf</tissue>
    </source>
</reference>
<comment type="function">
    <text evidence="3">The A chain is responsible for inhibiting protein synthesis through the catalytic inactivation of 60S ribosomal subunits by removing adenine from position 4,324 of 28S rRNA. The B chain binds to cell receptors and probably facilitates the entry into the cell of the A chain; B chains are also responsible for cell agglutination (lectin activity).</text>
</comment>
<evidence type="ECO:0000259" key="5">
    <source>
        <dbReference type="Pfam" id="PF00652"/>
    </source>
</evidence>
<keyword evidence="7" id="KW-1185">Reference proteome</keyword>
<dbReference type="Gene3D" id="4.10.470.10">
    <property type="entry name" value="Ricin (A Subunit), domain 2"/>
    <property type="match status" value="1"/>
</dbReference>
<evidence type="ECO:0000313" key="6">
    <source>
        <dbReference type="EMBL" id="KAK1370573.1"/>
    </source>
</evidence>
<name>A0AAD8HQH3_9APIA</name>
<dbReference type="SUPFAM" id="SSF56371">
    <property type="entry name" value="Ribosome inactivating proteins (RIP)"/>
    <property type="match status" value="1"/>
</dbReference>
<evidence type="ECO:0000256" key="2">
    <source>
        <dbReference type="ARBA" id="ARBA00023180"/>
    </source>
</evidence>
<comment type="catalytic activity">
    <reaction evidence="3">
        <text>Endohydrolysis of the N-glycosidic bond at one specific adenosine on the 28S rRNA.</text>
        <dbReference type="EC" id="3.2.2.22"/>
    </reaction>
</comment>
<comment type="similarity">
    <text evidence="3">Belongs to the ribosome-inactivating protein family.</text>
</comment>
<feature type="domain" description="Ricin B lectin" evidence="5">
    <location>
        <begin position="351"/>
        <end position="411"/>
    </location>
</feature>
<dbReference type="GO" id="GO:0030598">
    <property type="term" value="F:rRNA N-glycosylase activity"/>
    <property type="evidence" value="ECO:0007669"/>
    <property type="project" value="UniProtKB-EC"/>
</dbReference>
<reference evidence="6" key="1">
    <citation type="submission" date="2023-02" db="EMBL/GenBank/DDBJ databases">
        <title>Genome of toxic invasive species Heracleum sosnowskyi carries increased number of genes despite the absence of recent whole-genome duplications.</title>
        <authorList>
            <person name="Schelkunov M."/>
            <person name="Shtratnikova V."/>
            <person name="Makarenko M."/>
            <person name="Klepikova A."/>
            <person name="Omelchenko D."/>
            <person name="Novikova G."/>
            <person name="Obukhova E."/>
            <person name="Bogdanov V."/>
            <person name="Penin A."/>
            <person name="Logacheva M."/>
        </authorList>
    </citation>
    <scope>NUCLEOTIDE SEQUENCE</scope>
    <source>
        <strain evidence="6">Hsosn_3</strain>
        <tissue evidence="6">Leaf</tissue>
    </source>
</reference>
<dbReference type="Gene3D" id="3.40.420.10">
    <property type="entry name" value="Ricin (A subunit), domain 1"/>
    <property type="match status" value="1"/>
</dbReference>
<sequence length="420" mass="46368">MAKMLWAVLQVGLVAAWLMMNGMSSLSTEDALTVAKNLYAPDPPPYPVVSFNTLSTNPRQTYLDLISRIRRLLTDDTLDPVFGIPRLVNRDSAVPNTRRFLLVELINSNQDTITVAIDTTRLYVVGYRRTNEATDTYEFRYFSDAEDVDTLFPDLEHIVLPFGGSYGALAQAGGSRSRTPLGLASLEQAIMDLEADNKPDLARALTVIIQMISEAIRFRYIEHFVGNLIRRQVVQVPDQTTLDLENEWGTLSDRIQHSVDGTLDPPVLLTNREGIRNSISTVTRGLALQIGILFFVCNRSPNTNQLSLISTGGGTNCTNITEPIIRLPIEKGSAQMEAAGDTCKNIGEPTIRIVGRNGLCADVRDGFYIDGNSIILWPCKSNEDVNQLWTLKAEGTIRSNGKCLTTRGGQTGGYGRLNRN</sequence>
<comment type="subunit">
    <text evidence="3">Might form dimers or tetramers of disulfide-linked A and B chains.</text>
</comment>
<dbReference type="InterPro" id="IPR016138">
    <property type="entry name" value="Ribosome_inactivat_prot_sub1"/>
</dbReference>
<dbReference type="EMBL" id="JAUIZM010000008">
    <property type="protein sequence ID" value="KAK1370573.1"/>
    <property type="molecule type" value="Genomic_DNA"/>
</dbReference>
<dbReference type="Pfam" id="PF00161">
    <property type="entry name" value="RIP"/>
    <property type="match status" value="1"/>
</dbReference>
<feature type="signal peptide" evidence="4">
    <location>
        <begin position="1"/>
        <end position="16"/>
    </location>
</feature>
<evidence type="ECO:0000313" key="7">
    <source>
        <dbReference type="Proteomes" id="UP001237642"/>
    </source>
</evidence>
<comment type="caution">
    <text evidence="6">The sequence shown here is derived from an EMBL/GenBank/DDBJ whole genome shotgun (WGS) entry which is preliminary data.</text>
</comment>
<dbReference type="SUPFAM" id="SSF50370">
    <property type="entry name" value="Ricin B-like lectins"/>
    <property type="match status" value="1"/>
</dbReference>
<keyword evidence="4" id="KW-0732">Signal</keyword>
<dbReference type="InterPro" id="IPR036041">
    <property type="entry name" value="Ribosome-inact_prot_sf"/>
</dbReference>
<dbReference type="PANTHER" id="PTHR33453">
    <property type="match status" value="1"/>
</dbReference>
<feature type="chain" id="PRO_5042178118" description="Ribosome-inactivating protein" evidence="4">
    <location>
        <begin position="17"/>
        <end position="420"/>
    </location>
</feature>
<accession>A0AAD8HQH3</accession>
<dbReference type="EC" id="3.2.2.22" evidence="3"/>
<dbReference type="InterPro" id="IPR035992">
    <property type="entry name" value="Ricin_B-like_lectins"/>
</dbReference>
<organism evidence="6 7">
    <name type="scientific">Heracleum sosnowskyi</name>
    <dbReference type="NCBI Taxonomy" id="360622"/>
    <lineage>
        <taxon>Eukaryota</taxon>
        <taxon>Viridiplantae</taxon>
        <taxon>Streptophyta</taxon>
        <taxon>Embryophyta</taxon>
        <taxon>Tracheophyta</taxon>
        <taxon>Spermatophyta</taxon>
        <taxon>Magnoliopsida</taxon>
        <taxon>eudicotyledons</taxon>
        <taxon>Gunneridae</taxon>
        <taxon>Pentapetalae</taxon>
        <taxon>asterids</taxon>
        <taxon>campanulids</taxon>
        <taxon>Apiales</taxon>
        <taxon>Apiaceae</taxon>
        <taxon>Apioideae</taxon>
        <taxon>apioid superclade</taxon>
        <taxon>Tordylieae</taxon>
        <taxon>Tordyliinae</taxon>
        <taxon>Heracleum</taxon>
    </lineage>
</organism>
<proteinExistence type="inferred from homology"/>
<dbReference type="InterPro" id="IPR016139">
    <property type="entry name" value="Ribosome_inactivat_prot_sub2"/>
</dbReference>
<dbReference type="GO" id="GO:0017148">
    <property type="term" value="P:negative regulation of translation"/>
    <property type="evidence" value="ECO:0007669"/>
    <property type="project" value="UniProtKB-KW"/>
</dbReference>
<dbReference type="Gene3D" id="2.80.10.50">
    <property type="match status" value="1"/>
</dbReference>
<keyword evidence="2" id="KW-0325">Glycoprotein</keyword>
<dbReference type="InterPro" id="IPR001574">
    <property type="entry name" value="Ribosome_inactivat_prot"/>
</dbReference>
<evidence type="ECO:0000256" key="3">
    <source>
        <dbReference type="RuleBase" id="RU004915"/>
    </source>
</evidence>
<dbReference type="GO" id="GO:0006952">
    <property type="term" value="P:defense response"/>
    <property type="evidence" value="ECO:0007669"/>
    <property type="project" value="UniProtKB-KW"/>
</dbReference>
<keyword evidence="3" id="KW-0652">Protein synthesis inhibitor</keyword>
<evidence type="ECO:0000256" key="4">
    <source>
        <dbReference type="SAM" id="SignalP"/>
    </source>
</evidence>
<keyword evidence="3" id="KW-0800">Toxin</keyword>
<dbReference type="InterPro" id="IPR000772">
    <property type="entry name" value="Ricin_B_lectin"/>
</dbReference>
<keyword evidence="3" id="KW-0611">Plant defense</keyword>
<protein>
    <recommendedName>
        <fullName evidence="3">Ribosome-inactivating protein</fullName>
    </recommendedName>
    <component>
        <recommendedName>
            <fullName evidence="3">Ribosome-inactivating protein chain A</fullName>
        </recommendedName>
        <alternativeName>
            <fullName evidence="3">rRNA N-glycosidase</fullName>
            <ecNumber evidence="3">3.2.2.22</ecNumber>
        </alternativeName>
    </component>
    <component>
        <recommendedName>
            <fullName evidence="3">Ribosome-inactivating protein chain B</fullName>
        </recommendedName>
    </component>
</protein>
<dbReference type="Proteomes" id="UP001237642">
    <property type="component" value="Unassembled WGS sequence"/>
</dbReference>
<dbReference type="PRINTS" id="PR00396">
    <property type="entry name" value="SHIGARICIN"/>
</dbReference>
<evidence type="ECO:0000256" key="1">
    <source>
        <dbReference type="ARBA" id="ARBA00023157"/>
    </source>
</evidence>
<dbReference type="PANTHER" id="PTHR33453:SF34">
    <property type="entry name" value="RIBOSOME-INACTIVATING PROTEIN"/>
    <property type="match status" value="1"/>
</dbReference>
<dbReference type="Pfam" id="PF00652">
    <property type="entry name" value="Ricin_B_lectin"/>
    <property type="match status" value="1"/>
</dbReference>